<keyword evidence="1" id="KW-0175">Coiled coil</keyword>
<feature type="compositionally biased region" description="Basic and acidic residues" evidence="2">
    <location>
        <begin position="490"/>
        <end position="516"/>
    </location>
</feature>
<dbReference type="EMBL" id="CM007647">
    <property type="protein sequence ID" value="ONM00448.1"/>
    <property type="molecule type" value="Genomic_DNA"/>
</dbReference>
<reference evidence="3" key="1">
    <citation type="submission" date="2015-12" db="EMBL/GenBank/DDBJ databases">
        <title>Update maize B73 reference genome by single molecule sequencing technologies.</title>
        <authorList>
            <consortium name="Maize Genome Sequencing Project"/>
            <person name="Ware D."/>
        </authorList>
    </citation>
    <scope>NUCLEOTIDE SEQUENCE [LARGE SCALE GENOMIC DNA]</scope>
    <source>
        <tissue evidence="3">Seedling</tissue>
    </source>
</reference>
<accession>A0A1D6KAD0</accession>
<feature type="compositionally biased region" description="Low complexity" evidence="2">
    <location>
        <begin position="398"/>
        <end position="421"/>
    </location>
</feature>
<feature type="compositionally biased region" description="Basic and acidic residues" evidence="2">
    <location>
        <begin position="353"/>
        <end position="364"/>
    </location>
</feature>
<sequence>MHKLLFVLEMLDPFIDPSTSAMEDTVIFDGISAIYLEKQSSVYDIALNIIHTAVKRAAVLPSLELEWRRGAIAPRKHLQSFLSSSNGILTGLGQLSGVIEEGYFTRMSLLLFSKACLYSNPEDIALIPECVWQKLENMQTSTGGFGYMEKDLCLALCQLKSESDATTVAKVLSGCNSQPVSPDFKSIRESILQVMSSLSSIEAYFEFFAARSAQEHEELEEAEIELELIEKEKSVPNFVEHTNDTMVLAMPSYDRDGSEVNKRLQQIRENIRSLERSRLKEEITARRQKKLLLRHAREKYLEETRSRETELMQELDRERALEMEREVERQRQLDIERAKSRELQFNIDLEKEKQTQRELQRELEQVELGRSSRREFSANPNSRSRERYRERDGGGRAQQEAGSLRSSSSRGQEGGSAQAPAPAGPGPTVMLAGSRTFSGANLPTILQPRERAADEDSAWAEDASSNGDPELDGVRPHGPRGSRSSSSRQVAERRERDGTAAGTGRREGKWERKQHP</sequence>
<evidence type="ECO:0000256" key="1">
    <source>
        <dbReference type="SAM" id="Coils"/>
    </source>
</evidence>
<feature type="coiled-coil region" evidence="1">
    <location>
        <begin position="257"/>
        <end position="321"/>
    </location>
</feature>
<organism evidence="3">
    <name type="scientific">Zea mays</name>
    <name type="common">Maize</name>
    <dbReference type="NCBI Taxonomy" id="4577"/>
    <lineage>
        <taxon>Eukaryota</taxon>
        <taxon>Viridiplantae</taxon>
        <taxon>Streptophyta</taxon>
        <taxon>Embryophyta</taxon>
        <taxon>Tracheophyta</taxon>
        <taxon>Spermatophyta</taxon>
        <taxon>Magnoliopsida</taxon>
        <taxon>Liliopsida</taxon>
        <taxon>Poales</taxon>
        <taxon>Poaceae</taxon>
        <taxon>PACMAD clade</taxon>
        <taxon>Panicoideae</taxon>
        <taxon>Andropogonodae</taxon>
        <taxon>Andropogoneae</taxon>
        <taxon>Tripsacinae</taxon>
        <taxon>Zea</taxon>
    </lineage>
</organism>
<dbReference type="PANTHER" id="PTHR35833:SF1">
    <property type="entry name" value="GALACTOSE-BINDING DOMAIN-CONTAINING PROTEIN"/>
    <property type="match status" value="1"/>
</dbReference>
<evidence type="ECO:0000256" key="2">
    <source>
        <dbReference type="SAM" id="MobiDB-lite"/>
    </source>
</evidence>
<feature type="compositionally biased region" description="Low complexity" evidence="2">
    <location>
        <begin position="479"/>
        <end position="489"/>
    </location>
</feature>
<dbReference type="PANTHER" id="PTHR35833">
    <property type="entry name" value="GALACTOSE-BINDING DOMAIN-LIKE, ARMADILLO-TYPE FOLD PROTEIN-RELATED"/>
    <property type="match status" value="1"/>
</dbReference>
<dbReference type="AlphaFoldDB" id="A0A1D6KAD0"/>
<proteinExistence type="predicted"/>
<evidence type="ECO:0000313" key="3">
    <source>
        <dbReference type="EMBL" id="ONM00448.1"/>
    </source>
</evidence>
<feature type="region of interest" description="Disordered" evidence="2">
    <location>
        <begin position="353"/>
        <end position="516"/>
    </location>
</feature>
<name>A0A1D6KAD0_MAIZE</name>
<protein>
    <submittedName>
        <fullName evidence="3">Uncharacterized protein</fullName>
    </submittedName>
</protein>
<gene>
    <name evidence="3" type="ORF">ZEAMMB73_Zm00001d030164</name>
</gene>
<feature type="compositionally biased region" description="Basic and acidic residues" evidence="2">
    <location>
        <begin position="383"/>
        <end position="394"/>
    </location>
</feature>